<dbReference type="AlphaFoldDB" id="A0A1C1CL85"/>
<keyword evidence="2" id="KW-1133">Transmembrane helix</keyword>
<feature type="transmembrane region" description="Helical" evidence="2">
    <location>
        <begin position="538"/>
        <end position="559"/>
    </location>
</feature>
<dbReference type="Proteomes" id="UP000094526">
    <property type="component" value="Unassembled WGS sequence"/>
</dbReference>
<gene>
    <name evidence="3" type="ORF">CLCR_11306</name>
</gene>
<keyword evidence="2" id="KW-0472">Membrane</keyword>
<organism evidence="3 4">
    <name type="scientific">Cladophialophora carrionii</name>
    <dbReference type="NCBI Taxonomy" id="86049"/>
    <lineage>
        <taxon>Eukaryota</taxon>
        <taxon>Fungi</taxon>
        <taxon>Dikarya</taxon>
        <taxon>Ascomycota</taxon>
        <taxon>Pezizomycotina</taxon>
        <taxon>Eurotiomycetes</taxon>
        <taxon>Chaetothyriomycetidae</taxon>
        <taxon>Chaetothyriales</taxon>
        <taxon>Herpotrichiellaceae</taxon>
        <taxon>Cladophialophora</taxon>
    </lineage>
</organism>
<evidence type="ECO:0000256" key="2">
    <source>
        <dbReference type="SAM" id="Phobius"/>
    </source>
</evidence>
<evidence type="ECO:0000313" key="4">
    <source>
        <dbReference type="Proteomes" id="UP000094526"/>
    </source>
</evidence>
<comment type="caution">
    <text evidence="3">The sequence shown here is derived from an EMBL/GenBank/DDBJ whole genome shotgun (WGS) entry which is preliminary data.</text>
</comment>
<reference evidence="4" key="1">
    <citation type="submission" date="2015-07" db="EMBL/GenBank/DDBJ databases">
        <authorList>
            <person name="Teixeira M.M."/>
            <person name="Souza R.C."/>
            <person name="Almeida L.G."/>
            <person name="Vicente V.A."/>
            <person name="de Hoog S."/>
            <person name="Bocca A.L."/>
            <person name="de Almeida S.R."/>
            <person name="Vasconcelos A.T."/>
            <person name="Felipe M.S."/>
        </authorList>
    </citation>
    <scope>NUCLEOTIDE SEQUENCE [LARGE SCALE GENOMIC DNA]</scope>
    <source>
        <strain evidence="4">KSF</strain>
    </source>
</reference>
<evidence type="ECO:0000313" key="3">
    <source>
        <dbReference type="EMBL" id="OCT49278.1"/>
    </source>
</evidence>
<dbReference type="VEuPathDB" id="FungiDB:G647_02660"/>
<evidence type="ECO:0000256" key="1">
    <source>
        <dbReference type="SAM" id="MobiDB-lite"/>
    </source>
</evidence>
<sequence length="605" mass="66751">MATKKTIMVASLYEFSEVAADELIQADIDAHDDPSTAPFFYFDVAKQTFCAEVDQDDNQTMQNFLTRMAGYIEYQLSIPPALDDEPRIRPLQGTVIEDIIPEDLTEDQALLQYDSDNESSDGDAPQPMQHLTAHWKPRSGNISILPPMYAREIAQLTGSSLFAEEAEKRYRIYQGNFQLALEKLERLEPLLETLAAQTSNWSLRATGNLLVWPPNHQDSKLEYVNMVPDHFSYHRVIVNRQEQTLFSKVLGELRVLNSRTRLLEVPPNLEYRGVTHTVECQASKIWETQQYASFGDPKNMVPIVTSNPGSADNSETGTVKGAHDDRITAWTHNIVPSANPEIAPEAPVEQAPPPRRRVILHSDSEDDEPAPRARKPAPSIVPAATPAPLVQLSDEEDLIEASVQQAFKSAPFLSSSDNVKHNNDTLIDVSEQGSTLANRSSTHAFGALPSSLEEDTATNARQSVTTRTNSIANDGNTGILERMAHSPRAQPVDLVRDQALIDTQAESPAESHEKIRRLCLSEDLSLILTHIDHPHNQLGITVAGGVSVGVLMITIAAVFKAAEIQTIVTIINHDPTQLLHELLLAVVIEGADMQALVSLHLAEDP</sequence>
<protein>
    <submittedName>
        <fullName evidence="3">Uncharacterized protein</fullName>
    </submittedName>
</protein>
<proteinExistence type="predicted"/>
<dbReference type="VEuPathDB" id="FungiDB:CLCR_11306"/>
<keyword evidence="4" id="KW-1185">Reference proteome</keyword>
<dbReference type="EMBL" id="LGRB01000011">
    <property type="protein sequence ID" value="OCT49278.1"/>
    <property type="molecule type" value="Genomic_DNA"/>
</dbReference>
<feature type="region of interest" description="Disordered" evidence="1">
    <location>
        <begin position="362"/>
        <end position="381"/>
    </location>
</feature>
<name>A0A1C1CL85_9EURO</name>
<accession>A0A1C1CL85</accession>
<keyword evidence="2" id="KW-0812">Transmembrane</keyword>